<evidence type="ECO:0000313" key="2">
    <source>
        <dbReference type="EMBL" id="KAF2740374.1"/>
    </source>
</evidence>
<proteinExistence type="predicted"/>
<comment type="caution">
    <text evidence="2">The sequence shown here is derived from an EMBL/GenBank/DDBJ whole genome shotgun (WGS) entry which is preliminary data.</text>
</comment>
<accession>A0A9P4RBT4</accession>
<keyword evidence="3" id="KW-1185">Reference proteome</keyword>
<keyword evidence="1" id="KW-1133">Transmembrane helix</keyword>
<evidence type="ECO:0000256" key="1">
    <source>
        <dbReference type="SAM" id="Phobius"/>
    </source>
</evidence>
<reference evidence="2" key="1">
    <citation type="journal article" date="2020" name="Stud. Mycol.">
        <title>101 Dothideomycetes genomes: a test case for predicting lifestyles and emergence of pathogens.</title>
        <authorList>
            <person name="Haridas S."/>
            <person name="Albert R."/>
            <person name="Binder M."/>
            <person name="Bloem J."/>
            <person name="Labutti K."/>
            <person name="Salamov A."/>
            <person name="Andreopoulos B."/>
            <person name="Baker S."/>
            <person name="Barry K."/>
            <person name="Bills G."/>
            <person name="Bluhm B."/>
            <person name="Cannon C."/>
            <person name="Castanera R."/>
            <person name="Culley D."/>
            <person name="Daum C."/>
            <person name="Ezra D."/>
            <person name="Gonzalez J."/>
            <person name="Henrissat B."/>
            <person name="Kuo A."/>
            <person name="Liang C."/>
            <person name="Lipzen A."/>
            <person name="Lutzoni F."/>
            <person name="Magnuson J."/>
            <person name="Mondo S."/>
            <person name="Nolan M."/>
            <person name="Ohm R."/>
            <person name="Pangilinan J."/>
            <person name="Park H.-J."/>
            <person name="Ramirez L."/>
            <person name="Alfaro M."/>
            <person name="Sun H."/>
            <person name="Tritt A."/>
            <person name="Yoshinaga Y."/>
            <person name="Zwiers L.-H."/>
            <person name="Turgeon B."/>
            <person name="Goodwin S."/>
            <person name="Spatafora J."/>
            <person name="Crous P."/>
            <person name="Grigoriev I."/>
        </authorList>
    </citation>
    <scope>NUCLEOTIDE SEQUENCE</scope>
    <source>
        <strain evidence="2">CBS 125425</strain>
    </source>
</reference>
<organism evidence="2 3">
    <name type="scientific">Polyplosphaeria fusca</name>
    <dbReference type="NCBI Taxonomy" id="682080"/>
    <lineage>
        <taxon>Eukaryota</taxon>
        <taxon>Fungi</taxon>
        <taxon>Dikarya</taxon>
        <taxon>Ascomycota</taxon>
        <taxon>Pezizomycotina</taxon>
        <taxon>Dothideomycetes</taxon>
        <taxon>Pleosporomycetidae</taxon>
        <taxon>Pleosporales</taxon>
        <taxon>Tetraplosphaeriaceae</taxon>
        <taxon>Polyplosphaeria</taxon>
    </lineage>
</organism>
<evidence type="ECO:0000313" key="3">
    <source>
        <dbReference type="Proteomes" id="UP000799444"/>
    </source>
</evidence>
<feature type="transmembrane region" description="Helical" evidence="1">
    <location>
        <begin position="6"/>
        <end position="25"/>
    </location>
</feature>
<dbReference type="Proteomes" id="UP000799444">
    <property type="component" value="Unassembled WGS sequence"/>
</dbReference>
<gene>
    <name evidence="2" type="ORF">EJ04DRAFT_507911</name>
</gene>
<dbReference type="EMBL" id="ML996100">
    <property type="protein sequence ID" value="KAF2740374.1"/>
    <property type="molecule type" value="Genomic_DNA"/>
</dbReference>
<keyword evidence="1" id="KW-0472">Membrane</keyword>
<keyword evidence="1" id="KW-0812">Transmembrane</keyword>
<protein>
    <submittedName>
        <fullName evidence="2">Uncharacterized protein</fullName>
    </submittedName>
</protein>
<dbReference type="AlphaFoldDB" id="A0A9P4RBT4"/>
<sequence length="53" mass="6290">MSDPYLYANVVAVLLVICSELRTLFIPRAWQYDFPIAVFEQWCEVILTDNFEF</sequence>
<name>A0A9P4RBT4_9PLEO</name>